<keyword evidence="2" id="KW-0963">Cytoplasm</keyword>
<comment type="subcellular location">
    <subcellularLocation>
        <location evidence="1">Cytoplasm</location>
    </subcellularLocation>
</comment>
<comment type="caution">
    <text evidence="7">The sequence shown here is derived from an EMBL/GenBank/DDBJ whole genome shotgun (WGS) entry which is preliminary data.</text>
</comment>
<keyword evidence="3" id="KW-0597">Phosphoprotein</keyword>
<evidence type="ECO:0000259" key="6">
    <source>
        <dbReference type="PROSITE" id="PS50106"/>
    </source>
</evidence>
<dbReference type="GO" id="GO:0015629">
    <property type="term" value="C:actin cytoskeleton"/>
    <property type="evidence" value="ECO:0007669"/>
    <property type="project" value="TreeGrafter"/>
</dbReference>
<organism evidence="7 8">
    <name type="scientific">Potamilus streckersoni</name>
    <dbReference type="NCBI Taxonomy" id="2493646"/>
    <lineage>
        <taxon>Eukaryota</taxon>
        <taxon>Metazoa</taxon>
        <taxon>Spiralia</taxon>
        <taxon>Lophotrochozoa</taxon>
        <taxon>Mollusca</taxon>
        <taxon>Bivalvia</taxon>
        <taxon>Autobranchia</taxon>
        <taxon>Heteroconchia</taxon>
        <taxon>Palaeoheterodonta</taxon>
        <taxon>Unionida</taxon>
        <taxon>Unionoidea</taxon>
        <taxon>Unionidae</taxon>
        <taxon>Ambleminae</taxon>
        <taxon>Lampsilini</taxon>
        <taxon>Potamilus</taxon>
    </lineage>
</organism>
<feature type="region of interest" description="Disordered" evidence="5">
    <location>
        <begin position="250"/>
        <end position="274"/>
    </location>
</feature>
<evidence type="ECO:0000256" key="5">
    <source>
        <dbReference type="SAM" id="MobiDB-lite"/>
    </source>
</evidence>
<feature type="compositionally biased region" description="Low complexity" evidence="5">
    <location>
        <begin position="223"/>
        <end position="232"/>
    </location>
</feature>
<gene>
    <name evidence="7" type="ORF">CHS0354_028078</name>
</gene>
<proteinExistence type="inferred from homology"/>
<feature type="compositionally biased region" description="Pro residues" evidence="5">
    <location>
        <begin position="403"/>
        <end position="419"/>
    </location>
</feature>
<name>A0AAE0THT1_9BIVA</name>
<dbReference type="InterPro" id="IPR051976">
    <property type="entry name" value="Synaptopodin_domain"/>
</dbReference>
<keyword evidence="8" id="KW-1185">Reference proteome</keyword>
<dbReference type="SMART" id="SM00228">
    <property type="entry name" value="PDZ"/>
    <property type="match status" value="1"/>
</dbReference>
<feature type="domain" description="PDZ" evidence="6">
    <location>
        <begin position="6"/>
        <end position="86"/>
    </location>
</feature>
<reference evidence="7" key="3">
    <citation type="submission" date="2023-05" db="EMBL/GenBank/DDBJ databases">
        <authorList>
            <person name="Smith C.H."/>
        </authorList>
    </citation>
    <scope>NUCLEOTIDE SEQUENCE</scope>
    <source>
        <strain evidence="7">CHS0354</strain>
        <tissue evidence="7">Mantle</tissue>
    </source>
</reference>
<feature type="region of interest" description="Disordered" evidence="5">
    <location>
        <begin position="107"/>
        <end position="154"/>
    </location>
</feature>
<dbReference type="InterPro" id="IPR036034">
    <property type="entry name" value="PDZ_sf"/>
</dbReference>
<dbReference type="PROSITE" id="PS50106">
    <property type="entry name" value="PDZ"/>
    <property type="match status" value="1"/>
</dbReference>
<feature type="compositionally biased region" description="Polar residues" evidence="5">
    <location>
        <begin position="782"/>
        <end position="808"/>
    </location>
</feature>
<dbReference type="FunFam" id="2.30.42.10:FF:000055">
    <property type="entry name" value="PDZ and LIM domain protein 3"/>
    <property type="match status" value="1"/>
</dbReference>
<comment type="similarity">
    <text evidence="4">Belongs to the synaptopodin family.</text>
</comment>
<evidence type="ECO:0000313" key="8">
    <source>
        <dbReference type="Proteomes" id="UP001195483"/>
    </source>
</evidence>
<reference evidence="7" key="2">
    <citation type="journal article" date="2021" name="Genome Biol. Evol.">
        <title>Developing a high-quality reference genome for a parasitic bivalve with doubly uniparental inheritance (Bivalvia: Unionida).</title>
        <authorList>
            <person name="Smith C.H."/>
        </authorList>
    </citation>
    <scope>NUCLEOTIDE SEQUENCE</scope>
    <source>
        <strain evidence="7">CHS0354</strain>
        <tissue evidence="7">Mantle</tissue>
    </source>
</reference>
<dbReference type="GO" id="GO:0032233">
    <property type="term" value="P:positive regulation of actin filament bundle assembly"/>
    <property type="evidence" value="ECO:0007669"/>
    <property type="project" value="TreeGrafter"/>
</dbReference>
<dbReference type="Proteomes" id="UP001195483">
    <property type="component" value="Unassembled WGS sequence"/>
</dbReference>
<dbReference type="AlphaFoldDB" id="A0AAE0THT1"/>
<evidence type="ECO:0000256" key="1">
    <source>
        <dbReference type="ARBA" id="ARBA00004496"/>
    </source>
</evidence>
<evidence type="ECO:0000256" key="4">
    <source>
        <dbReference type="ARBA" id="ARBA00038161"/>
    </source>
</evidence>
<dbReference type="InterPro" id="IPR001478">
    <property type="entry name" value="PDZ"/>
</dbReference>
<dbReference type="PANTHER" id="PTHR24217:SF0">
    <property type="entry name" value="PDZ DOMAIN-CONTAINING PROTEIN"/>
    <property type="match status" value="1"/>
</dbReference>
<evidence type="ECO:0000313" key="7">
    <source>
        <dbReference type="EMBL" id="KAK3610687.1"/>
    </source>
</evidence>
<accession>A0AAE0THT1</accession>
<dbReference type="GO" id="GO:0003779">
    <property type="term" value="F:actin binding"/>
    <property type="evidence" value="ECO:0007669"/>
    <property type="project" value="TreeGrafter"/>
</dbReference>
<feature type="region of interest" description="Disordered" evidence="5">
    <location>
        <begin position="211"/>
        <end position="232"/>
    </location>
</feature>
<dbReference type="Gene3D" id="2.30.42.10">
    <property type="match status" value="1"/>
</dbReference>
<feature type="region of interest" description="Disordered" evidence="5">
    <location>
        <begin position="782"/>
        <end position="815"/>
    </location>
</feature>
<feature type="compositionally biased region" description="Polar residues" evidence="5">
    <location>
        <begin position="389"/>
        <end position="399"/>
    </location>
</feature>
<dbReference type="GO" id="GO:0030018">
    <property type="term" value="C:Z disc"/>
    <property type="evidence" value="ECO:0007669"/>
    <property type="project" value="TreeGrafter"/>
</dbReference>
<sequence>MDNGNRVTITLTGGVPWGFRLQGGGNFPLEVAKVRKKSKAHACDLQEGDIVLSINGVNLSNKSHKSAMDIIDMASDKLVLEVSRGSGRSIILCQIDPQRQLRVSPAMNETKRSHSPRGQVRVSPAMVGSNGRSPSPGLVSKTATTITSPDGSFKREVHTEEYESDVDGNKITRVVTQENVTQVKSPVMWQPKSVSCSSSSTPLQIIQADAQTKKSPVMWQPRSSSTTPVPSTHTVTIEITDNRHLTSPATWQSKVSPQTQSASQSQTTTVKEQTKTSYLVTPTTGQTKHVSPIPAQWDTFQSQTLQSTCEGKENMAPVQGSNQRAPSPAAPVFKVRNVLSEHRQKQPATWQPEMSSSKGSRAAEFFDEDFYPKFQIPKPTWSPMKDVKSQSSQASQVPTTGKVPPPPPPPPPPPVPPKPSKAAKAWHPTFTSTPKRQISYMEEELTEMPESDIHPTPDHLPIFAPPVEITWDDSGIHETIHTIRARSLSMESSDASSTHLRTKQRKLYSDSAFYDDPIANYPTIQDQISMCRKIAQSLTSAANRRARGAKMFAKRKRKSTKWVHEGPFSVSSEYSSIAGDIANINDLDNDLDPSEGGTRPLFMFRIPSIRTQVTEPQKMSLTREEFENMRLGRQKCEHTTMSPQDCFTIAADLHSSRNRGARLFQKIQAKSENWVVDETTARKPTPQISKLEQMLQQGGRPQTSLWDAASGNPYGIINAAFNNDPVKNRIIIQAKPPQKEISSPISPPLQPVVKHCLKPDSQLQILEGENFNRTARGWALTQDQSTSKVSYQSDKPISLSPSKLSTQIPSPPPMPTPTRMFGNFNPKLKAWKQPEFNSSDEEENQTNYYGSLRKKKNISSYNHTYATQNYSTPQPYMPACDL</sequence>
<feature type="compositionally biased region" description="Polar residues" evidence="5">
    <location>
        <begin position="141"/>
        <end position="150"/>
    </location>
</feature>
<dbReference type="SUPFAM" id="SSF50156">
    <property type="entry name" value="PDZ domain-like"/>
    <property type="match status" value="1"/>
</dbReference>
<protein>
    <recommendedName>
        <fullName evidence="6">PDZ domain-containing protein</fullName>
    </recommendedName>
</protein>
<reference evidence="7" key="1">
    <citation type="journal article" date="2021" name="Genome Biol. Evol.">
        <title>A High-Quality Reference Genome for a Parasitic Bivalve with Doubly Uniparental Inheritance (Bivalvia: Unionida).</title>
        <authorList>
            <person name="Smith C.H."/>
        </authorList>
    </citation>
    <scope>NUCLEOTIDE SEQUENCE</scope>
    <source>
        <strain evidence="7">CHS0354</strain>
    </source>
</reference>
<evidence type="ECO:0000256" key="2">
    <source>
        <dbReference type="ARBA" id="ARBA00022490"/>
    </source>
</evidence>
<dbReference type="PANTHER" id="PTHR24217">
    <property type="entry name" value="PUTATIVE-RELATED"/>
    <property type="match status" value="1"/>
</dbReference>
<dbReference type="EMBL" id="JAEAOA010001692">
    <property type="protein sequence ID" value="KAK3610687.1"/>
    <property type="molecule type" value="Genomic_DNA"/>
</dbReference>
<dbReference type="Pfam" id="PF00595">
    <property type="entry name" value="PDZ"/>
    <property type="match status" value="1"/>
</dbReference>
<evidence type="ECO:0000256" key="3">
    <source>
        <dbReference type="ARBA" id="ARBA00022553"/>
    </source>
</evidence>
<feature type="region of interest" description="Disordered" evidence="5">
    <location>
        <begin position="377"/>
        <end position="426"/>
    </location>
</feature>
<dbReference type="GO" id="GO:0005634">
    <property type="term" value="C:nucleus"/>
    <property type="evidence" value="ECO:0007669"/>
    <property type="project" value="TreeGrafter"/>
</dbReference>
<feature type="compositionally biased region" description="Low complexity" evidence="5">
    <location>
        <begin position="256"/>
        <end position="269"/>
    </location>
</feature>